<protein>
    <recommendedName>
        <fullName evidence="5">Lipoprotein</fullName>
    </recommendedName>
</protein>
<accession>A0ABT6JBL4</accession>
<feature type="compositionally biased region" description="Low complexity" evidence="1">
    <location>
        <begin position="27"/>
        <end position="86"/>
    </location>
</feature>
<evidence type="ECO:0008006" key="5">
    <source>
        <dbReference type="Google" id="ProtNLM"/>
    </source>
</evidence>
<dbReference type="PROSITE" id="PS51257">
    <property type="entry name" value="PROKAR_LIPOPROTEIN"/>
    <property type="match status" value="1"/>
</dbReference>
<gene>
    <name evidence="3" type="ORF">QFW77_13380</name>
</gene>
<feature type="region of interest" description="Disordered" evidence="1">
    <location>
        <begin position="278"/>
        <end position="297"/>
    </location>
</feature>
<reference evidence="3 4" key="1">
    <citation type="submission" date="2023-04" db="EMBL/GenBank/DDBJ databases">
        <title>Luteimonas endophyticus RD2P54.</title>
        <authorList>
            <person name="Sun J.-Q."/>
        </authorList>
    </citation>
    <scope>NUCLEOTIDE SEQUENCE [LARGE SCALE GENOMIC DNA]</scope>
    <source>
        <strain evidence="3 4">RD2P54</strain>
    </source>
</reference>
<dbReference type="EMBL" id="JARXRM010000042">
    <property type="protein sequence ID" value="MDH5823970.1"/>
    <property type="molecule type" value="Genomic_DNA"/>
</dbReference>
<dbReference type="RefSeq" id="WP_280575268.1">
    <property type="nucleotide sequence ID" value="NZ_JARXRM010000042.1"/>
</dbReference>
<keyword evidence="4" id="KW-1185">Reference proteome</keyword>
<feature type="signal peptide" evidence="2">
    <location>
        <begin position="1"/>
        <end position="22"/>
    </location>
</feature>
<feature type="chain" id="PRO_5045448031" description="Lipoprotein" evidence="2">
    <location>
        <begin position="23"/>
        <end position="297"/>
    </location>
</feature>
<dbReference type="Proteomes" id="UP001156940">
    <property type="component" value="Unassembled WGS sequence"/>
</dbReference>
<name>A0ABT6JBL4_9GAMM</name>
<feature type="compositionally biased region" description="Pro residues" evidence="1">
    <location>
        <begin position="87"/>
        <end position="102"/>
    </location>
</feature>
<evidence type="ECO:0000313" key="4">
    <source>
        <dbReference type="Proteomes" id="UP001156940"/>
    </source>
</evidence>
<comment type="caution">
    <text evidence="3">The sequence shown here is derived from an EMBL/GenBank/DDBJ whole genome shotgun (WGS) entry which is preliminary data.</text>
</comment>
<keyword evidence="2" id="KW-0732">Signal</keyword>
<feature type="region of interest" description="Disordered" evidence="1">
    <location>
        <begin position="27"/>
        <end position="120"/>
    </location>
</feature>
<sequence>MTRAWTTVLGCCLSMLLLGACAPDASDAGAGAAGDRPGTAAPGSGIAAKGLDAAPLPPGAAAGIAELTTGDEPAAGRLPGGDAPPAAGTPPVPLPQDDPAPAPAAATQSGGFDPADVPESAVALPPFPLLEAPAELQSAYRETERDIAGDGQYFLAGERALLVEGRIFRDKFHLGQDPERPWTAQRFHRHYEEAIAALGGRRIDRVQYTREVAAAAGGRATIEKHQHGAVAVPDYRHDSYLLRSGGREYWIDVSTGAIPLHGYVVVLERDSANAADAAQQDDGAAAETGAAAATQAG</sequence>
<evidence type="ECO:0000256" key="1">
    <source>
        <dbReference type="SAM" id="MobiDB-lite"/>
    </source>
</evidence>
<organism evidence="3 4">
    <name type="scientific">Luteimonas endophytica</name>
    <dbReference type="NCBI Taxonomy" id="3042023"/>
    <lineage>
        <taxon>Bacteria</taxon>
        <taxon>Pseudomonadati</taxon>
        <taxon>Pseudomonadota</taxon>
        <taxon>Gammaproteobacteria</taxon>
        <taxon>Lysobacterales</taxon>
        <taxon>Lysobacteraceae</taxon>
        <taxon>Luteimonas</taxon>
    </lineage>
</organism>
<evidence type="ECO:0000313" key="3">
    <source>
        <dbReference type="EMBL" id="MDH5823970.1"/>
    </source>
</evidence>
<evidence type="ECO:0000256" key="2">
    <source>
        <dbReference type="SAM" id="SignalP"/>
    </source>
</evidence>
<proteinExistence type="predicted"/>